<feature type="non-terminal residue" evidence="2">
    <location>
        <position position="1"/>
    </location>
</feature>
<feature type="compositionally biased region" description="Basic residues" evidence="1">
    <location>
        <begin position="70"/>
        <end position="81"/>
    </location>
</feature>
<protein>
    <submittedName>
        <fullName evidence="2">Uncharacterized protein</fullName>
    </submittedName>
</protein>
<proteinExistence type="predicted"/>
<feature type="compositionally biased region" description="Basic and acidic residues" evidence="1">
    <location>
        <begin position="1"/>
        <end position="11"/>
    </location>
</feature>
<dbReference type="EMBL" id="CADCVT010000171">
    <property type="protein sequence ID" value="CAA9497091.1"/>
    <property type="molecule type" value="Genomic_DNA"/>
</dbReference>
<feature type="compositionally biased region" description="Basic and acidic residues" evidence="1">
    <location>
        <begin position="28"/>
        <end position="42"/>
    </location>
</feature>
<sequence length="213" mass="23360">AARCAPGDRHPTGARARARLRHAQAVRRARDAGRADRGDRQGGRHRARADLPPVRVEGRAVRADGDRLPRRARGRARRGDRRPRPEAAARAVRDGLRRVLRALPGLPRLLAVAHAAPRARAARDPLGVGLVPSRAGDGRVHRPGHADPPRPRLRPARVHGERPVDADARRDAPGPARHRAATGGAGHPRDVPGRLRAARADLRRERGRHRRRL</sequence>
<feature type="region of interest" description="Disordered" evidence="1">
    <location>
        <begin position="1"/>
        <end position="90"/>
    </location>
</feature>
<reference evidence="2" key="1">
    <citation type="submission" date="2020-02" db="EMBL/GenBank/DDBJ databases">
        <authorList>
            <person name="Meier V. D."/>
        </authorList>
    </citation>
    <scope>NUCLEOTIDE SEQUENCE</scope>
    <source>
        <strain evidence="2">AVDCRST_MAG85</strain>
    </source>
</reference>
<evidence type="ECO:0000256" key="1">
    <source>
        <dbReference type="SAM" id="MobiDB-lite"/>
    </source>
</evidence>
<feature type="compositionally biased region" description="Basic and acidic residues" evidence="1">
    <location>
        <begin position="136"/>
        <end position="150"/>
    </location>
</feature>
<accession>A0A6J4SLR5</accession>
<evidence type="ECO:0000313" key="2">
    <source>
        <dbReference type="EMBL" id="CAA9497091.1"/>
    </source>
</evidence>
<gene>
    <name evidence="2" type="ORF">AVDCRST_MAG85-1532</name>
</gene>
<feature type="compositionally biased region" description="Basic and acidic residues" evidence="1">
    <location>
        <begin position="56"/>
        <end position="69"/>
    </location>
</feature>
<name>A0A6J4SLR5_9ACTN</name>
<dbReference type="AlphaFoldDB" id="A0A6J4SLR5"/>
<feature type="region of interest" description="Disordered" evidence="1">
    <location>
        <begin position="127"/>
        <end position="213"/>
    </location>
</feature>
<feature type="compositionally biased region" description="Basic and acidic residues" evidence="1">
    <location>
        <begin position="158"/>
        <end position="172"/>
    </location>
</feature>
<organism evidence="2">
    <name type="scientific">uncultured Solirubrobacteraceae bacterium</name>
    <dbReference type="NCBI Taxonomy" id="1162706"/>
    <lineage>
        <taxon>Bacteria</taxon>
        <taxon>Bacillati</taxon>
        <taxon>Actinomycetota</taxon>
        <taxon>Thermoleophilia</taxon>
        <taxon>Solirubrobacterales</taxon>
        <taxon>Solirubrobacteraceae</taxon>
        <taxon>environmental samples</taxon>
    </lineage>
</organism>
<feature type="compositionally biased region" description="Basic residues" evidence="1">
    <location>
        <begin position="16"/>
        <end position="27"/>
    </location>
</feature>
<feature type="non-terminal residue" evidence="2">
    <location>
        <position position="213"/>
    </location>
</feature>
<feature type="compositionally biased region" description="Basic and acidic residues" evidence="1">
    <location>
        <begin position="187"/>
        <end position="204"/>
    </location>
</feature>